<proteinExistence type="predicted"/>
<accession>A0A1U9LJQ8</accession>
<gene>
    <name evidence="1" type="ORF">A0U91_16975</name>
</gene>
<keyword evidence="1" id="KW-0614">Plasmid</keyword>
<dbReference type="AlphaFoldDB" id="A0A1U9LJQ8"/>
<sequence>MAIIRSHLTGHPYKPRREWPDQAHVQWGGHGLVFGEGKSYNTAFFEAFPRDGTAGFIRGEGATIADAEDNAFAQWEKFFECKSHGGHQWGRSRRRAVGDKPYTNGGCFCRRCGAFETVMQPIVELGGWKKPISDMELDAISLGSTWNMNSQKVPEKFQKRLFLRARVFGVNIPKPPSFDEYEEFAGTRKREMRALYREYVSSCERAVAQYLKDKPEQESAVIEGVGTERLFSCLVASRLKKLKES</sequence>
<organism evidence="1 2">
    <name type="scientific">Acetobacter persici</name>
    <dbReference type="NCBI Taxonomy" id="1076596"/>
    <lineage>
        <taxon>Bacteria</taxon>
        <taxon>Pseudomonadati</taxon>
        <taxon>Pseudomonadota</taxon>
        <taxon>Alphaproteobacteria</taxon>
        <taxon>Acetobacterales</taxon>
        <taxon>Acetobacteraceae</taxon>
        <taxon>Acetobacter</taxon>
    </lineage>
</organism>
<evidence type="ECO:0000313" key="1">
    <source>
        <dbReference type="EMBL" id="AQT06695.1"/>
    </source>
</evidence>
<dbReference type="Proteomes" id="UP000189055">
    <property type="component" value="Plasmid pAC1084_1"/>
</dbReference>
<reference evidence="1 2" key="1">
    <citation type="submission" date="2016-03" db="EMBL/GenBank/DDBJ databases">
        <title>Acetic acid bacteria sequencing.</title>
        <authorList>
            <person name="Brandt J."/>
            <person name="Jakob F."/>
            <person name="Vogel R.F."/>
        </authorList>
    </citation>
    <scope>NUCLEOTIDE SEQUENCE [LARGE SCALE GENOMIC DNA]</scope>
    <source>
        <strain evidence="1 2">TMW2.1084</strain>
        <plasmid evidence="2">pac1084_1</plasmid>
    </source>
</reference>
<dbReference type="KEGG" id="aper:A0U91_16975"/>
<evidence type="ECO:0000313" key="2">
    <source>
        <dbReference type="Proteomes" id="UP000189055"/>
    </source>
</evidence>
<name>A0A1U9LJQ8_9PROT</name>
<dbReference type="RefSeq" id="WP_077932320.1">
    <property type="nucleotide sequence ID" value="NZ_CP014688.1"/>
</dbReference>
<protein>
    <submittedName>
        <fullName evidence="1">Uncharacterized protein</fullName>
    </submittedName>
</protein>
<geneLocation type="plasmid" evidence="2">
    <name>pac1084_1</name>
</geneLocation>
<dbReference type="EMBL" id="CP014688">
    <property type="protein sequence ID" value="AQT06695.1"/>
    <property type="molecule type" value="Genomic_DNA"/>
</dbReference>